<sequence length="98" mass="11567">MRVLRRYLTNPSMQHWKTTLESNKTCHITNDYILTYRKSMSLKIINYLLEVCQIGSCSFFDHGSKLCTLYRASNHMILNVHYHNNSTMLYSNNNKNST</sequence>
<evidence type="ECO:0000313" key="2">
    <source>
        <dbReference type="Proteomes" id="UP000257109"/>
    </source>
</evidence>
<gene>
    <name evidence="1" type="ORF">CR513_08794</name>
</gene>
<comment type="caution">
    <text evidence="1">The sequence shown here is derived from an EMBL/GenBank/DDBJ whole genome shotgun (WGS) entry which is preliminary data.</text>
</comment>
<keyword evidence="2" id="KW-1185">Reference proteome</keyword>
<accession>A0A371HWH6</accession>
<protein>
    <submittedName>
        <fullName evidence="1">Uncharacterized protein</fullName>
    </submittedName>
</protein>
<dbReference type="EMBL" id="QJKJ01001542">
    <property type="protein sequence ID" value="RDY07132.1"/>
    <property type="molecule type" value="Genomic_DNA"/>
</dbReference>
<dbReference type="AlphaFoldDB" id="A0A371HWH6"/>
<feature type="non-terminal residue" evidence="1">
    <location>
        <position position="1"/>
    </location>
</feature>
<name>A0A371HWH6_MUCPR</name>
<reference evidence="1" key="1">
    <citation type="submission" date="2018-05" db="EMBL/GenBank/DDBJ databases">
        <title>Draft genome of Mucuna pruriens seed.</title>
        <authorList>
            <person name="Nnadi N.E."/>
            <person name="Vos R."/>
            <person name="Hasami M.H."/>
            <person name="Devisetty U.K."/>
            <person name="Aguiy J.C."/>
        </authorList>
    </citation>
    <scope>NUCLEOTIDE SEQUENCE [LARGE SCALE GENOMIC DNA]</scope>
    <source>
        <strain evidence="1">JCA_2017</strain>
    </source>
</reference>
<evidence type="ECO:0000313" key="1">
    <source>
        <dbReference type="EMBL" id="RDY07132.1"/>
    </source>
</evidence>
<proteinExistence type="predicted"/>
<organism evidence="1 2">
    <name type="scientific">Mucuna pruriens</name>
    <name type="common">Velvet bean</name>
    <name type="synonym">Dolichos pruriens</name>
    <dbReference type="NCBI Taxonomy" id="157652"/>
    <lineage>
        <taxon>Eukaryota</taxon>
        <taxon>Viridiplantae</taxon>
        <taxon>Streptophyta</taxon>
        <taxon>Embryophyta</taxon>
        <taxon>Tracheophyta</taxon>
        <taxon>Spermatophyta</taxon>
        <taxon>Magnoliopsida</taxon>
        <taxon>eudicotyledons</taxon>
        <taxon>Gunneridae</taxon>
        <taxon>Pentapetalae</taxon>
        <taxon>rosids</taxon>
        <taxon>fabids</taxon>
        <taxon>Fabales</taxon>
        <taxon>Fabaceae</taxon>
        <taxon>Papilionoideae</taxon>
        <taxon>50 kb inversion clade</taxon>
        <taxon>NPAAA clade</taxon>
        <taxon>indigoferoid/millettioid clade</taxon>
        <taxon>Phaseoleae</taxon>
        <taxon>Mucuna</taxon>
    </lineage>
</organism>
<dbReference type="Proteomes" id="UP000257109">
    <property type="component" value="Unassembled WGS sequence"/>
</dbReference>